<evidence type="ECO:0000313" key="1">
    <source>
        <dbReference type="EMBL" id="TGN12365.1"/>
    </source>
</evidence>
<keyword evidence="2" id="KW-1185">Reference proteome</keyword>
<organism evidence="1 2">
    <name type="scientific">Leptospira bandrabouensis</name>
    <dbReference type="NCBI Taxonomy" id="2484903"/>
    <lineage>
        <taxon>Bacteria</taxon>
        <taxon>Pseudomonadati</taxon>
        <taxon>Spirochaetota</taxon>
        <taxon>Spirochaetia</taxon>
        <taxon>Leptospirales</taxon>
        <taxon>Leptospiraceae</taxon>
        <taxon>Leptospira</taxon>
    </lineage>
</organism>
<evidence type="ECO:0000313" key="2">
    <source>
        <dbReference type="Proteomes" id="UP000297649"/>
    </source>
</evidence>
<dbReference type="RefSeq" id="WP_135743244.1">
    <property type="nucleotide sequence ID" value="NZ_RQHT01000001.1"/>
</dbReference>
<protein>
    <recommendedName>
        <fullName evidence="3">Phage major capsid protein</fullName>
    </recommendedName>
</protein>
<dbReference type="AlphaFoldDB" id="A0A6H3NQ26"/>
<proteinExistence type="predicted"/>
<reference evidence="1" key="1">
    <citation type="journal article" date="2019" name="PLoS Negl. Trop. Dis.">
        <title>Revisiting the worldwide diversity of Leptospira species in the environment.</title>
        <authorList>
            <person name="Vincent A.T."/>
            <person name="Schiettekatte O."/>
            <person name="Bourhy P."/>
            <person name="Veyrier F.J."/>
            <person name="Picardeau M."/>
        </authorList>
    </citation>
    <scope>NUCLEOTIDE SEQUENCE [LARGE SCALE GENOMIC DNA]</scope>
    <source>
        <strain evidence="1">201601109</strain>
    </source>
</reference>
<dbReference type="Proteomes" id="UP000297649">
    <property type="component" value="Unassembled WGS sequence"/>
</dbReference>
<gene>
    <name evidence="1" type="ORF">EHR08_13365</name>
</gene>
<accession>A0A6H3NQ26</accession>
<sequence>MSGSNINAYFKQIYGDAVNLVPNFAVIQKKHKFIGADKQTGREYVFPVKISHVNSITYAAPDNGGVVEYEPLNGMSTKSVKVQGASIYLRDRISIEDFNRASTGVKAFEKGTSLLVKSMIESGSAIVESQLLYGDTTLGVIEGSTNVSATRTTLQFSSASWASGLWVGGKGKKLEIYNTADTVKVTGVSFVTIVSVDCENRRLTVDSTAPEITALDTYLDSNSAHVYVKTAKGQSMAGLNKILTNTGELFGIDAGEVDLWRSSSYNVAGNISMAKVNDAIAVAMGRGCMEDLDLYLNPRAFNKLMSDQASQRKFDGSYSSKEAKNGFEALKFFSANGEISILPHAMVKEGEAFLIPPKQVKIIGANDWQWTEKEGDYFHTQETSPGKLLFLNYNGAVILQNPSLAVKLTGITYS</sequence>
<dbReference type="EMBL" id="RQHU01000019">
    <property type="protein sequence ID" value="TGN12365.1"/>
    <property type="molecule type" value="Genomic_DNA"/>
</dbReference>
<name>A0A6H3NQ26_9LEPT</name>
<evidence type="ECO:0008006" key="3">
    <source>
        <dbReference type="Google" id="ProtNLM"/>
    </source>
</evidence>
<comment type="caution">
    <text evidence="1">The sequence shown here is derived from an EMBL/GenBank/DDBJ whole genome shotgun (WGS) entry which is preliminary data.</text>
</comment>